<dbReference type="AlphaFoldDB" id="B4SFV9"/>
<evidence type="ECO:0008006" key="3">
    <source>
        <dbReference type="Google" id="ProtNLM"/>
    </source>
</evidence>
<evidence type="ECO:0000313" key="2">
    <source>
        <dbReference type="Proteomes" id="UP000002724"/>
    </source>
</evidence>
<name>B4SFV9_PELPB</name>
<evidence type="ECO:0000313" key="1">
    <source>
        <dbReference type="EMBL" id="ACF44786.1"/>
    </source>
</evidence>
<dbReference type="STRING" id="324925.Ppha_2626"/>
<dbReference type="InterPro" id="IPR032720">
    <property type="entry name" value="Cys_rich_CWC"/>
</dbReference>
<dbReference type="HOGENOM" id="CLU_188951_0_0_10"/>
<sequence>MIMTHSIEQGVGSGKTVTCPICGELFTCALSSTCWCASRKVPAEVTEYLAGRYETCVCSACLDRLIEQAGSGESP</sequence>
<protein>
    <recommendedName>
        <fullName evidence="3">Cysteine-rich CWC</fullName>
    </recommendedName>
</protein>
<dbReference type="KEGG" id="pph:Ppha_2626"/>
<keyword evidence="2" id="KW-1185">Reference proteome</keyword>
<proteinExistence type="predicted"/>
<dbReference type="Pfam" id="PF14375">
    <property type="entry name" value="Cys_rich_CWC"/>
    <property type="match status" value="1"/>
</dbReference>
<dbReference type="eggNOG" id="ENOG5033JBH">
    <property type="taxonomic scope" value="Bacteria"/>
</dbReference>
<reference evidence="1 2" key="1">
    <citation type="submission" date="2008-06" db="EMBL/GenBank/DDBJ databases">
        <title>Complete sequence of Pelodictyon phaeoclathratiforme BU-1.</title>
        <authorList>
            <consortium name="US DOE Joint Genome Institute"/>
            <person name="Lucas S."/>
            <person name="Copeland A."/>
            <person name="Lapidus A."/>
            <person name="Glavina del Rio T."/>
            <person name="Dalin E."/>
            <person name="Tice H."/>
            <person name="Bruce D."/>
            <person name="Goodwin L."/>
            <person name="Pitluck S."/>
            <person name="Schmutz J."/>
            <person name="Larimer F."/>
            <person name="Land M."/>
            <person name="Hauser L."/>
            <person name="Kyrpides N."/>
            <person name="Mikhailova N."/>
            <person name="Liu Z."/>
            <person name="Li T."/>
            <person name="Zhao F."/>
            <person name="Overmann J."/>
            <person name="Bryant D.A."/>
            <person name="Richardson P."/>
        </authorList>
    </citation>
    <scope>NUCLEOTIDE SEQUENCE [LARGE SCALE GENOMIC DNA]</scope>
    <source>
        <strain evidence="2">DSM 5477 / BU-1</strain>
    </source>
</reference>
<organism evidence="1 2">
    <name type="scientific">Pelodictyon phaeoclathratiforme (strain DSM 5477 / BU-1)</name>
    <dbReference type="NCBI Taxonomy" id="324925"/>
    <lineage>
        <taxon>Bacteria</taxon>
        <taxon>Pseudomonadati</taxon>
        <taxon>Chlorobiota</taxon>
        <taxon>Chlorobiia</taxon>
        <taxon>Chlorobiales</taxon>
        <taxon>Chlorobiaceae</taxon>
        <taxon>Chlorobium/Pelodictyon group</taxon>
        <taxon>Pelodictyon</taxon>
    </lineage>
</organism>
<gene>
    <name evidence="1" type="ordered locus">Ppha_2626</name>
</gene>
<dbReference type="Proteomes" id="UP000002724">
    <property type="component" value="Chromosome"/>
</dbReference>
<dbReference type="EMBL" id="CP001110">
    <property type="protein sequence ID" value="ACF44786.1"/>
    <property type="molecule type" value="Genomic_DNA"/>
</dbReference>
<accession>B4SFV9</accession>